<dbReference type="AlphaFoldDB" id="A0A975D926"/>
<dbReference type="CDD" id="cd01949">
    <property type="entry name" value="GGDEF"/>
    <property type="match status" value="1"/>
</dbReference>
<name>A0A975D926_9GAMM</name>
<feature type="domain" description="GGDEF" evidence="1">
    <location>
        <begin position="201"/>
        <end position="334"/>
    </location>
</feature>
<dbReference type="PROSITE" id="PS50887">
    <property type="entry name" value="GGDEF"/>
    <property type="match status" value="1"/>
</dbReference>
<dbReference type="SUPFAM" id="SSF55073">
    <property type="entry name" value="Nucleotide cyclase"/>
    <property type="match status" value="1"/>
</dbReference>
<evidence type="ECO:0000313" key="3">
    <source>
        <dbReference type="Proteomes" id="UP000682739"/>
    </source>
</evidence>
<accession>A0A975D926</accession>
<dbReference type="PANTHER" id="PTHR46663:SF2">
    <property type="entry name" value="GGDEF DOMAIN-CONTAINING PROTEIN"/>
    <property type="match status" value="1"/>
</dbReference>
<dbReference type="InterPro" id="IPR029787">
    <property type="entry name" value="Nucleotide_cyclase"/>
</dbReference>
<dbReference type="Pfam" id="PF00990">
    <property type="entry name" value="GGDEF"/>
    <property type="match status" value="1"/>
</dbReference>
<evidence type="ECO:0000259" key="1">
    <source>
        <dbReference type="PROSITE" id="PS50887"/>
    </source>
</evidence>
<dbReference type="InterPro" id="IPR000160">
    <property type="entry name" value="GGDEF_dom"/>
</dbReference>
<dbReference type="InterPro" id="IPR043128">
    <property type="entry name" value="Rev_trsase/Diguanyl_cyclase"/>
</dbReference>
<dbReference type="EMBL" id="CP072110">
    <property type="protein sequence ID" value="QTH62781.1"/>
    <property type="molecule type" value="Genomic_DNA"/>
</dbReference>
<dbReference type="Proteomes" id="UP000682739">
    <property type="component" value="Chromosome"/>
</dbReference>
<organism evidence="2 3">
    <name type="scientific">Psychrosphaera ytuae</name>
    <dbReference type="NCBI Taxonomy" id="2820710"/>
    <lineage>
        <taxon>Bacteria</taxon>
        <taxon>Pseudomonadati</taxon>
        <taxon>Pseudomonadota</taxon>
        <taxon>Gammaproteobacteria</taxon>
        <taxon>Alteromonadales</taxon>
        <taxon>Pseudoalteromonadaceae</taxon>
        <taxon>Psychrosphaera</taxon>
    </lineage>
</organism>
<dbReference type="SMART" id="SM00267">
    <property type="entry name" value="GGDEF"/>
    <property type="match status" value="1"/>
</dbReference>
<protein>
    <submittedName>
        <fullName evidence="2">Sensor domain-containing diguanylate cyclase</fullName>
    </submittedName>
</protein>
<keyword evidence="3" id="KW-1185">Reference proteome</keyword>
<dbReference type="SUPFAM" id="SSF55781">
    <property type="entry name" value="GAF domain-like"/>
    <property type="match status" value="1"/>
</dbReference>
<gene>
    <name evidence="2" type="ORF">J1N51_08315</name>
</gene>
<dbReference type="InterPro" id="IPR003018">
    <property type="entry name" value="GAF"/>
</dbReference>
<dbReference type="InterPro" id="IPR052163">
    <property type="entry name" value="DGC-Regulatory_Protein"/>
</dbReference>
<dbReference type="PANTHER" id="PTHR46663">
    <property type="entry name" value="DIGUANYLATE CYCLASE DGCT-RELATED"/>
    <property type="match status" value="1"/>
</dbReference>
<dbReference type="KEGG" id="psym:J1N51_08315"/>
<dbReference type="SMART" id="SM00065">
    <property type="entry name" value="GAF"/>
    <property type="match status" value="1"/>
</dbReference>
<dbReference type="Pfam" id="PF13185">
    <property type="entry name" value="GAF_2"/>
    <property type="match status" value="1"/>
</dbReference>
<dbReference type="NCBIfam" id="TIGR00254">
    <property type="entry name" value="GGDEF"/>
    <property type="match status" value="1"/>
</dbReference>
<reference evidence="2" key="1">
    <citation type="submission" date="2021-03" db="EMBL/GenBank/DDBJ databases">
        <title>Description of Psychrosphaera ytuae sp. nov. isolated from deep sea sediment of South China Sea.</title>
        <authorList>
            <person name="Zhang J."/>
            <person name="Xu X.-D."/>
        </authorList>
    </citation>
    <scope>NUCLEOTIDE SEQUENCE</scope>
    <source>
        <strain evidence="2">MTZ26</strain>
    </source>
</reference>
<proteinExistence type="predicted"/>
<dbReference type="InterPro" id="IPR029016">
    <property type="entry name" value="GAF-like_dom_sf"/>
</dbReference>
<dbReference type="Gene3D" id="3.30.70.270">
    <property type="match status" value="1"/>
</dbReference>
<sequence>MPSKQKLIDIIRMQTEIAKVGFDLGYVMCNVVEYTLPLADADGAAIEIAEGNEMVYRAASGIASNMLGLRLNKKTSMSGLSVETNTLLTCDDSETDPRVDKIACRKIGVRSMIVMPLEFKGQSVGVLKAMYSQPNGFRDKDVVVMNLLAEMVAASMYYSEQYNHDELFKKATHDSMTGLANKALFMDRLRCTLEQSKRADSMAALVIGDMDGLKQINDTIGHRAGDAAIKEFAQRIKNTMRDTDTAARIGGDEFGFILTPLNTKQDLPQVLNRFESALIPPFKFENKEFHLKVSLGTASIPHDGDDVAQVYDLADQRMYQTKRFNKQHHSSFVN</sequence>
<evidence type="ECO:0000313" key="2">
    <source>
        <dbReference type="EMBL" id="QTH62781.1"/>
    </source>
</evidence>
<dbReference type="Gene3D" id="3.30.450.40">
    <property type="match status" value="1"/>
</dbReference>
<dbReference type="RefSeq" id="WP_208830271.1">
    <property type="nucleotide sequence ID" value="NZ_CP072110.1"/>
</dbReference>